<organism evidence="2 3">
    <name type="scientific">Candidatus Gottesmanbacteria bacterium GW2011_GWA2_43_14</name>
    <dbReference type="NCBI Taxonomy" id="1618443"/>
    <lineage>
        <taxon>Bacteria</taxon>
        <taxon>Candidatus Gottesmaniibacteriota</taxon>
    </lineage>
</organism>
<dbReference type="SUPFAM" id="SSF140931">
    <property type="entry name" value="Fic-like"/>
    <property type="match status" value="1"/>
</dbReference>
<gene>
    <name evidence="2" type="ORF">UV73_C0008G0046</name>
</gene>
<name>A0A0G1FR63_9BACT</name>
<protein>
    <submittedName>
        <fullName evidence="2">Prophage maintenance system killer protein, death on curing protein</fullName>
    </submittedName>
</protein>
<dbReference type="InterPro" id="IPR003812">
    <property type="entry name" value="Fido"/>
</dbReference>
<dbReference type="PROSITE" id="PS51459">
    <property type="entry name" value="FIDO"/>
    <property type="match status" value="1"/>
</dbReference>
<dbReference type="PANTHER" id="PTHR39426">
    <property type="entry name" value="HOMOLOGY TO DEATH-ON-CURING PROTEIN OF PHAGE P1"/>
    <property type="match status" value="1"/>
</dbReference>
<dbReference type="Proteomes" id="UP000034894">
    <property type="component" value="Unassembled WGS sequence"/>
</dbReference>
<dbReference type="STRING" id="1618443.UV73_C0008G0046"/>
<dbReference type="EMBL" id="LCFP01000008">
    <property type="protein sequence ID" value="KKS97526.1"/>
    <property type="molecule type" value="Genomic_DNA"/>
</dbReference>
<dbReference type="PIRSF" id="PIRSF018297">
    <property type="entry name" value="Doc"/>
    <property type="match status" value="1"/>
</dbReference>
<reference evidence="2 3" key="1">
    <citation type="journal article" date="2015" name="Nature">
        <title>rRNA introns, odd ribosomes, and small enigmatic genomes across a large radiation of phyla.</title>
        <authorList>
            <person name="Brown C.T."/>
            <person name="Hug L.A."/>
            <person name="Thomas B.C."/>
            <person name="Sharon I."/>
            <person name="Castelle C.J."/>
            <person name="Singh A."/>
            <person name="Wilkins M.J."/>
            <person name="Williams K.H."/>
            <person name="Banfield J.F."/>
        </authorList>
    </citation>
    <scope>NUCLEOTIDE SEQUENCE [LARGE SCALE GENOMIC DNA]</scope>
</reference>
<dbReference type="InterPro" id="IPR053737">
    <property type="entry name" value="Type_II_TA_Toxin"/>
</dbReference>
<dbReference type="NCBIfam" id="TIGR01550">
    <property type="entry name" value="DOC_P1"/>
    <property type="match status" value="1"/>
</dbReference>
<proteinExistence type="predicted"/>
<dbReference type="GO" id="GO:0016301">
    <property type="term" value="F:kinase activity"/>
    <property type="evidence" value="ECO:0007669"/>
    <property type="project" value="InterPro"/>
</dbReference>
<dbReference type="Pfam" id="PF02661">
    <property type="entry name" value="Fic"/>
    <property type="match status" value="1"/>
</dbReference>
<dbReference type="Gene3D" id="1.20.120.1870">
    <property type="entry name" value="Fic/DOC protein, Fido domain"/>
    <property type="match status" value="1"/>
</dbReference>
<dbReference type="AlphaFoldDB" id="A0A0G1FR63"/>
<accession>A0A0G1FR63</accession>
<feature type="domain" description="Fido" evidence="1">
    <location>
        <begin position="16"/>
        <end position="134"/>
    </location>
</feature>
<evidence type="ECO:0000259" key="1">
    <source>
        <dbReference type="PROSITE" id="PS51459"/>
    </source>
</evidence>
<evidence type="ECO:0000313" key="2">
    <source>
        <dbReference type="EMBL" id="KKS97526.1"/>
    </source>
</evidence>
<dbReference type="InterPro" id="IPR036597">
    <property type="entry name" value="Fido-like_dom_sf"/>
</dbReference>
<dbReference type="PANTHER" id="PTHR39426:SF1">
    <property type="entry name" value="HOMOLOGY TO DEATH-ON-CURING PROTEIN OF PHAGE P1"/>
    <property type="match status" value="1"/>
</dbReference>
<evidence type="ECO:0000313" key="3">
    <source>
        <dbReference type="Proteomes" id="UP000034894"/>
    </source>
</evidence>
<dbReference type="InterPro" id="IPR006440">
    <property type="entry name" value="Doc"/>
</dbReference>
<comment type="caution">
    <text evidence="2">The sequence shown here is derived from an EMBL/GenBank/DDBJ whole genome shotgun (WGS) entry which is preliminary data.</text>
</comment>
<sequence length="143" mass="16667">MKKPSKNWPASDIIYISIEEIVAIHDRMLEIGKGKEGIRDFTLLHSSCERPKAAFSGRLLYPNIWLQAAALLQSLIKNHPFYDGNKRTGFFSTWRFLYLNGIEINASENEIIDFCPDVANRKLKIEEIASWLNHKCRKNRKRF</sequence>